<evidence type="ECO:0000256" key="1">
    <source>
        <dbReference type="SAM" id="MobiDB-lite"/>
    </source>
</evidence>
<protein>
    <submittedName>
        <fullName evidence="2">Uncharacterized protein</fullName>
    </submittedName>
</protein>
<evidence type="ECO:0000313" key="3">
    <source>
        <dbReference type="Proteomes" id="UP001066276"/>
    </source>
</evidence>
<name>A0AAV7UBP0_PLEWA</name>
<dbReference type="Proteomes" id="UP001066276">
    <property type="component" value="Chromosome 3_1"/>
</dbReference>
<reference evidence="2" key="1">
    <citation type="journal article" date="2022" name="bioRxiv">
        <title>Sequencing and chromosome-scale assembly of the giantPleurodeles waltlgenome.</title>
        <authorList>
            <person name="Brown T."/>
            <person name="Elewa A."/>
            <person name="Iarovenko S."/>
            <person name="Subramanian E."/>
            <person name="Araus A.J."/>
            <person name="Petzold A."/>
            <person name="Susuki M."/>
            <person name="Suzuki K.-i.T."/>
            <person name="Hayashi T."/>
            <person name="Toyoda A."/>
            <person name="Oliveira C."/>
            <person name="Osipova E."/>
            <person name="Leigh N.D."/>
            <person name="Simon A."/>
            <person name="Yun M.H."/>
        </authorList>
    </citation>
    <scope>NUCLEOTIDE SEQUENCE</scope>
    <source>
        <strain evidence="2">20211129_DDA</strain>
        <tissue evidence="2">Liver</tissue>
    </source>
</reference>
<evidence type="ECO:0000313" key="2">
    <source>
        <dbReference type="EMBL" id="KAJ1186355.1"/>
    </source>
</evidence>
<proteinExistence type="predicted"/>
<sequence length="188" mass="18979">MFTWCGRGGQPLAAGSNPYSRPRRALVLAPRRPGGTVQASSSPTEAQAGIKRRPGQASGRGGQGALALLFRRVSRCSGPPSAEQGPVPPVTRALGPGHTGRTRPGRGAEGARGALDKAVFSSTGWSPNAVRRGAAGYSRLSAQGCLSLHGAGASATPRSTLRSWAAAGPTRPAAGYVGLPLGARGEPP</sequence>
<dbReference type="EMBL" id="JANPWB010000005">
    <property type="protein sequence ID" value="KAJ1186355.1"/>
    <property type="molecule type" value="Genomic_DNA"/>
</dbReference>
<feature type="region of interest" description="Disordered" evidence="1">
    <location>
        <begin position="1"/>
        <end position="64"/>
    </location>
</feature>
<feature type="region of interest" description="Disordered" evidence="1">
    <location>
        <begin position="76"/>
        <end position="113"/>
    </location>
</feature>
<keyword evidence="3" id="KW-1185">Reference proteome</keyword>
<gene>
    <name evidence="2" type="ORF">NDU88_003137</name>
</gene>
<organism evidence="2 3">
    <name type="scientific">Pleurodeles waltl</name>
    <name type="common">Iberian ribbed newt</name>
    <dbReference type="NCBI Taxonomy" id="8319"/>
    <lineage>
        <taxon>Eukaryota</taxon>
        <taxon>Metazoa</taxon>
        <taxon>Chordata</taxon>
        <taxon>Craniata</taxon>
        <taxon>Vertebrata</taxon>
        <taxon>Euteleostomi</taxon>
        <taxon>Amphibia</taxon>
        <taxon>Batrachia</taxon>
        <taxon>Caudata</taxon>
        <taxon>Salamandroidea</taxon>
        <taxon>Salamandridae</taxon>
        <taxon>Pleurodelinae</taxon>
        <taxon>Pleurodeles</taxon>
    </lineage>
</organism>
<accession>A0AAV7UBP0</accession>
<comment type="caution">
    <text evidence="2">The sequence shown here is derived from an EMBL/GenBank/DDBJ whole genome shotgun (WGS) entry which is preliminary data.</text>
</comment>
<dbReference type="AlphaFoldDB" id="A0AAV7UBP0"/>